<comment type="function">
    <text evidence="1">Removes C-terminal D-alanyl residues from sugar-peptide cell wall precursors.</text>
</comment>
<dbReference type="InterPro" id="IPR001967">
    <property type="entry name" value="Peptidase_S11_N"/>
</dbReference>
<evidence type="ECO:0000256" key="13">
    <source>
        <dbReference type="PIRSR" id="PIRSR618044-1"/>
    </source>
</evidence>
<comment type="similarity">
    <text evidence="3 15">Belongs to the peptidase S11 family.</text>
</comment>
<name>A0A0P8X230_9CLOT</name>
<evidence type="ECO:0000256" key="10">
    <source>
        <dbReference type="ARBA" id="ARBA00022984"/>
    </source>
</evidence>
<evidence type="ECO:0000256" key="8">
    <source>
        <dbReference type="ARBA" id="ARBA00022801"/>
    </source>
</evidence>
<dbReference type="OrthoDB" id="9791132at2"/>
<keyword evidence="11" id="KW-0961">Cell wall biogenesis/degradation</keyword>
<dbReference type="Pfam" id="PF07943">
    <property type="entry name" value="PBP5_C"/>
    <property type="match status" value="1"/>
</dbReference>
<evidence type="ECO:0000259" key="17">
    <source>
        <dbReference type="SMART" id="SM00936"/>
    </source>
</evidence>
<evidence type="ECO:0000256" key="6">
    <source>
        <dbReference type="ARBA" id="ARBA00022670"/>
    </source>
</evidence>
<comment type="caution">
    <text evidence="18">The sequence shown here is derived from an EMBL/GenBank/DDBJ whole genome shotgun (WGS) entry which is preliminary data.</text>
</comment>
<comment type="pathway">
    <text evidence="2">Cell wall biogenesis; peptidoglycan biosynthesis.</text>
</comment>
<evidence type="ECO:0000256" key="9">
    <source>
        <dbReference type="ARBA" id="ARBA00022960"/>
    </source>
</evidence>
<comment type="catalytic activity">
    <reaction evidence="12">
        <text>Preferential cleavage: (Ac)2-L-Lys-D-Ala-|-D-Ala. Also transpeptidation of peptidyl-alanyl moieties that are N-acyl substituents of D-alanine.</text>
        <dbReference type="EC" id="3.4.16.4"/>
    </reaction>
</comment>
<dbReference type="STRING" id="36849.OXPF_13460"/>
<keyword evidence="19" id="KW-1185">Reference proteome</keyword>
<feature type="binding site" evidence="14">
    <location>
        <position position="219"/>
    </location>
    <ligand>
        <name>substrate</name>
    </ligand>
</feature>
<dbReference type="PATRIC" id="fig|36849.3.peg.1432"/>
<keyword evidence="5 18" id="KW-0121">Carboxypeptidase</keyword>
<dbReference type="EC" id="3.4.16.4" evidence="4"/>
<dbReference type="Pfam" id="PF00768">
    <property type="entry name" value="Peptidase_S11"/>
    <property type="match status" value="1"/>
</dbReference>
<dbReference type="GO" id="GO:0008360">
    <property type="term" value="P:regulation of cell shape"/>
    <property type="evidence" value="ECO:0007669"/>
    <property type="project" value="UniProtKB-KW"/>
</dbReference>
<proteinExistence type="inferred from homology"/>
<dbReference type="UniPathway" id="UPA00219"/>
<evidence type="ECO:0000256" key="12">
    <source>
        <dbReference type="ARBA" id="ARBA00034000"/>
    </source>
</evidence>
<reference evidence="18 19" key="1">
    <citation type="submission" date="2015-09" db="EMBL/GenBank/DDBJ databases">
        <title>Genome sequence of Oxobacter pfennigii DSM 3222.</title>
        <authorList>
            <person name="Poehlein A."/>
            <person name="Bengelsdorf F.R."/>
            <person name="Schiel-Bengelsdorf B."/>
            <person name="Duerre P."/>
            <person name="Daniel R."/>
        </authorList>
    </citation>
    <scope>NUCLEOTIDE SEQUENCE [LARGE SCALE GENOMIC DNA]</scope>
    <source>
        <strain evidence="18 19">DSM 3222</strain>
    </source>
</reference>
<keyword evidence="10" id="KW-0573">Peptidoglycan synthesis</keyword>
<keyword evidence="6" id="KW-0645">Protease</keyword>
<dbReference type="AlphaFoldDB" id="A0A0P8X230"/>
<feature type="domain" description="Peptidase S11 D-Ala-D-Ala carboxypeptidase A C-terminal" evidence="17">
    <location>
        <begin position="266"/>
        <end position="356"/>
    </location>
</feature>
<feature type="signal peptide" evidence="16">
    <location>
        <begin position="1"/>
        <end position="21"/>
    </location>
</feature>
<dbReference type="Proteomes" id="UP000050326">
    <property type="component" value="Unassembled WGS sequence"/>
</dbReference>
<dbReference type="GO" id="GO:0009252">
    <property type="term" value="P:peptidoglycan biosynthetic process"/>
    <property type="evidence" value="ECO:0007669"/>
    <property type="project" value="UniProtKB-UniPathway"/>
</dbReference>
<dbReference type="InterPro" id="IPR018044">
    <property type="entry name" value="Peptidase_S11"/>
</dbReference>
<dbReference type="InterPro" id="IPR015956">
    <property type="entry name" value="Peniciliin-bd_prot_C_sf"/>
</dbReference>
<dbReference type="PANTHER" id="PTHR21581">
    <property type="entry name" value="D-ALANYL-D-ALANINE CARBOXYPEPTIDASE"/>
    <property type="match status" value="1"/>
</dbReference>
<dbReference type="InterPro" id="IPR012338">
    <property type="entry name" value="Beta-lactam/transpept-like"/>
</dbReference>
<dbReference type="PANTHER" id="PTHR21581:SF33">
    <property type="entry name" value="D-ALANYL-D-ALANINE CARBOXYPEPTIDASE DACB"/>
    <property type="match status" value="1"/>
</dbReference>
<dbReference type="Gene3D" id="3.40.710.10">
    <property type="entry name" value="DD-peptidase/beta-lactamase superfamily"/>
    <property type="match status" value="1"/>
</dbReference>
<protein>
    <recommendedName>
        <fullName evidence="4">serine-type D-Ala-D-Ala carboxypeptidase</fullName>
        <ecNumber evidence="4">3.4.16.4</ecNumber>
    </recommendedName>
</protein>
<organism evidence="18 19">
    <name type="scientific">Oxobacter pfennigii</name>
    <dbReference type="NCBI Taxonomy" id="36849"/>
    <lineage>
        <taxon>Bacteria</taxon>
        <taxon>Bacillati</taxon>
        <taxon>Bacillota</taxon>
        <taxon>Clostridia</taxon>
        <taxon>Eubacteriales</taxon>
        <taxon>Clostridiaceae</taxon>
        <taxon>Oxobacter</taxon>
    </lineage>
</organism>
<evidence type="ECO:0000256" key="1">
    <source>
        <dbReference type="ARBA" id="ARBA00003217"/>
    </source>
</evidence>
<keyword evidence="8 18" id="KW-0378">Hydrolase</keyword>
<feature type="chain" id="PRO_5006153671" description="serine-type D-Ala-D-Ala carboxypeptidase" evidence="16">
    <location>
        <begin position="22"/>
        <end position="359"/>
    </location>
</feature>
<accession>A0A0P8X230</accession>
<evidence type="ECO:0000313" key="19">
    <source>
        <dbReference type="Proteomes" id="UP000050326"/>
    </source>
</evidence>
<feature type="active site" description="Acyl-ester intermediate" evidence="13">
    <location>
        <position position="59"/>
    </location>
</feature>
<evidence type="ECO:0000256" key="7">
    <source>
        <dbReference type="ARBA" id="ARBA00022729"/>
    </source>
</evidence>
<evidence type="ECO:0000256" key="14">
    <source>
        <dbReference type="PIRSR" id="PIRSR618044-2"/>
    </source>
</evidence>
<feature type="active site" description="Proton acceptor" evidence="13">
    <location>
        <position position="62"/>
    </location>
</feature>
<dbReference type="InterPro" id="IPR012907">
    <property type="entry name" value="Peptidase_S11_C"/>
</dbReference>
<evidence type="ECO:0000313" key="18">
    <source>
        <dbReference type="EMBL" id="KPU44868.1"/>
    </source>
</evidence>
<gene>
    <name evidence="18" type="primary">dacB_2</name>
    <name evidence="18" type="ORF">OXPF_13460</name>
</gene>
<sequence>MKVLIFALVFLLSLPSKFSYCTNTKSLSNLNTRYICLMDYESGRVLYEKNSRMIVPMASTTKILTAIVALENSKYDEVVTVSERASSIAGSTIGLKKDQKITMEELLYGLMLRSGNDCAIAIAEHMAGSVERFSFMMDSKAFDIGAFNTHFATPHGLDADGHFTTAYDMALITRCALKNPEFAKIVSTKDIVINGINGSKGYHNINKILWQLEGADGVKTGFTNKAGKCLVSSATRNGVKVINVALNSYDRWKDSTALLDYGLKNFKESILLSNKEFGQLVPVKSGNKKLVQIGFDEEINLPITSDEKEDIYIKKIIPYTLEAPLHEGQNVGSLIIYSKDKKIFSMPYKILEEVKAVSS</sequence>
<dbReference type="SUPFAM" id="SSF56601">
    <property type="entry name" value="beta-lactamase/transpeptidase-like"/>
    <property type="match status" value="1"/>
</dbReference>
<keyword evidence="9" id="KW-0133">Cell shape</keyword>
<evidence type="ECO:0000256" key="5">
    <source>
        <dbReference type="ARBA" id="ARBA00022645"/>
    </source>
</evidence>
<dbReference type="GO" id="GO:0009002">
    <property type="term" value="F:serine-type D-Ala-D-Ala carboxypeptidase activity"/>
    <property type="evidence" value="ECO:0007669"/>
    <property type="project" value="UniProtKB-EC"/>
</dbReference>
<evidence type="ECO:0000256" key="4">
    <source>
        <dbReference type="ARBA" id="ARBA00012448"/>
    </source>
</evidence>
<evidence type="ECO:0000256" key="3">
    <source>
        <dbReference type="ARBA" id="ARBA00007164"/>
    </source>
</evidence>
<dbReference type="EMBL" id="LKET01000028">
    <property type="protein sequence ID" value="KPU44868.1"/>
    <property type="molecule type" value="Genomic_DNA"/>
</dbReference>
<dbReference type="Gene3D" id="2.60.410.10">
    <property type="entry name" value="D-Ala-D-Ala carboxypeptidase, C-terminal domain"/>
    <property type="match status" value="1"/>
</dbReference>
<dbReference type="SUPFAM" id="SSF69189">
    <property type="entry name" value="Penicillin-binding protein associated domain"/>
    <property type="match status" value="1"/>
</dbReference>
<evidence type="ECO:0000256" key="15">
    <source>
        <dbReference type="RuleBase" id="RU004016"/>
    </source>
</evidence>
<dbReference type="PRINTS" id="PR00725">
    <property type="entry name" value="DADACBPTASE1"/>
</dbReference>
<dbReference type="RefSeq" id="WP_160317165.1">
    <property type="nucleotide sequence ID" value="NZ_LKET01000028.1"/>
</dbReference>
<dbReference type="SMART" id="SM00936">
    <property type="entry name" value="PBP5_C"/>
    <property type="match status" value="1"/>
</dbReference>
<dbReference type="InterPro" id="IPR037167">
    <property type="entry name" value="Peptidase_S11_C_sf"/>
</dbReference>
<keyword evidence="7 16" id="KW-0732">Signal</keyword>
<dbReference type="GO" id="GO:0006508">
    <property type="term" value="P:proteolysis"/>
    <property type="evidence" value="ECO:0007669"/>
    <property type="project" value="UniProtKB-KW"/>
</dbReference>
<evidence type="ECO:0000256" key="2">
    <source>
        <dbReference type="ARBA" id="ARBA00004752"/>
    </source>
</evidence>
<evidence type="ECO:0000256" key="11">
    <source>
        <dbReference type="ARBA" id="ARBA00023316"/>
    </source>
</evidence>
<dbReference type="GO" id="GO:0071555">
    <property type="term" value="P:cell wall organization"/>
    <property type="evidence" value="ECO:0007669"/>
    <property type="project" value="UniProtKB-KW"/>
</dbReference>
<evidence type="ECO:0000256" key="16">
    <source>
        <dbReference type="SAM" id="SignalP"/>
    </source>
</evidence>
<feature type="active site" evidence="13">
    <location>
        <position position="114"/>
    </location>
</feature>